<dbReference type="SUPFAM" id="SSF55174">
    <property type="entry name" value="Alpha-L RNA-binding motif"/>
    <property type="match status" value="1"/>
</dbReference>
<comment type="catalytic activity">
    <reaction evidence="7">
        <text>tRNA(Tyr) + L-tyrosine + ATP = L-tyrosyl-tRNA(Tyr) + AMP + diphosphate + H(+)</text>
        <dbReference type="Rhea" id="RHEA:10220"/>
        <dbReference type="Rhea" id="RHEA-COMP:9706"/>
        <dbReference type="Rhea" id="RHEA-COMP:9707"/>
        <dbReference type="ChEBI" id="CHEBI:15378"/>
        <dbReference type="ChEBI" id="CHEBI:30616"/>
        <dbReference type="ChEBI" id="CHEBI:33019"/>
        <dbReference type="ChEBI" id="CHEBI:58315"/>
        <dbReference type="ChEBI" id="CHEBI:78442"/>
        <dbReference type="ChEBI" id="CHEBI:78536"/>
        <dbReference type="ChEBI" id="CHEBI:456215"/>
        <dbReference type="EC" id="6.1.1.1"/>
    </reaction>
</comment>
<dbReference type="EC" id="6.1.1.1" evidence="1 8"/>
<dbReference type="PANTHER" id="PTHR11766">
    <property type="entry name" value="TYROSYL-TRNA SYNTHETASE"/>
    <property type="match status" value="1"/>
</dbReference>
<evidence type="ECO:0000313" key="11">
    <source>
        <dbReference type="EMBL" id="OHA08355.1"/>
    </source>
</evidence>
<keyword evidence="2 10" id="KW-0436">Ligase</keyword>
<dbReference type="Gene3D" id="3.10.290.10">
    <property type="entry name" value="RNA-binding S4 domain"/>
    <property type="match status" value="1"/>
</dbReference>
<dbReference type="GO" id="GO:0003723">
    <property type="term" value="F:RNA binding"/>
    <property type="evidence" value="ECO:0007669"/>
    <property type="project" value="UniProtKB-KW"/>
</dbReference>
<protein>
    <recommendedName>
        <fullName evidence="1 8">Tyrosine--tRNA ligase</fullName>
        <ecNumber evidence="1 8">6.1.1.1</ecNumber>
    </recommendedName>
</protein>
<comment type="similarity">
    <text evidence="10">Belongs to the class-I aminoacyl-tRNA synthetase family.</text>
</comment>
<evidence type="ECO:0000256" key="8">
    <source>
        <dbReference type="NCBIfam" id="TIGR00234"/>
    </source>
</evidence>
<dbReference type="SUPFAM" id="SSF52374">
    <property type="entry name" value="Nucleotidylyl transferase"/>
    <property type="match status" value="1"/>
</dbReference>
<dbReference type="GO" id="GO:0005829">
    <property type="term" value="C:cytosol"/>
    <property type="evidence" value="ECO:0007669"/>
    <property type="project" value="TreeGrafter"/>
</dbReference>
<dbReference type="PANTHER" id="PTHR11766:SF1">
    <property type="entry name" value="TYROSINE--TRNA LIGASE"/>
    <property type="match status" value="1"/>
</dbReference>
<keyword evidence="5 10" id="KW-0648">Protein biosynthesis</keyword>
<dbReference type="InterPro" id="IPR001412">
    <property type="entry name" value="aa-tRNA-synth_I_CS"/>
</dbReference>
<sequence length="398" mass="43394">MKHRNLGAAELMRLLDERSVELIDRNSIAARMASGRRIRVKLGIDPTAPHLHIGHMLPIRFLRAFQDAGHRAVLIIGDFTAQIGDPSGQGATRAQLFPGEVKRNERTYLRQVAGALDLRRAEVHHNSEWFGKMRLAEFLGLLTRFALKSAWEREDFQRRLGAGKSVRLHEAIYPVLQAFDSVAVRADIELGGADQRLNLLAGRELQSSLGAVAQDVVLLPYLIGIDGKEKMSKSVGNTINTEDSAASMFGKAMSIPDGLIIPYARLAAWLSGAEVASFKRALAAGANPRDAKLTVAEGIARLYHGAAAARKARSGFIRVFSKRDRTAGLPPSPAGAGEHDPFDLLMRLGVRSKAEARRLIAGRALEVDGSVIPSGRKAVTLRSGSVIRLGKKRFFRVP</sequence>
<evidence type="ECO:0000256" key="4">
    <source>
        <dbReference type="ARBA" id="ARBA00022840"/>
    </source>
</evidence>
<dbReference type="InterPro" id="IPR036986">
    <property type="entry name" value="S4_RNA-bd_sf"/>
</dbReference>
<evidence type="ECO:0000256" key="9">
    <source>
        <dbReference type="PROSITE-ProRule" id="PRU00182"/>
    </source>
</evidence>
<name>A0A1G2L9P4_9BACT</name>
<dbReference type="Proteomes" id="UP000178977">
    <property type="component" value="Unassembled WGS sequence"/>
</dbReference>
<dbReference type="GO" id="GO:0005524">
    <property type="term" value="F:ATP binding"/>
    <property type="evidence" value="ECO:0007669"/>
    <property type="project" value="UniProtKB-KW"/>
</dbReference>
<comment type="caution">
    <text evidence="11">The sequence shown here is derived from an EMBL/GenBank/DDBJ whole genome shotgun (WGS) entry which is preliminary data.</text>
</comment>
<dbReference type="InterPro" id="IPR024088">
    <property type="entry name" value="Tyr-tRNA-ligase_bac-type"/>
</dbReference>
<dbReference type="AlphaFoldDB" id="A0A1G2L9P4"/>
<keyword evidence="9" id="KW-0694">RNA-binding</keyword>
<proteinExistence type="inferred from homology"/>
<keyword evidence="3 10" id="KW-0547">Nucleotide-binding</keyword>
<dbReference type="InterPro" id="IPR002305">
    <property type="entry name" value="aa-tRNA-synth_Ic"/>
</dbReference>
<dbReference type="GO" id="GO:0004831">
    <property type="term" value="F:tyrosine-tRNA ligase activity"/>
    <property type="evidence" value="ECO:0007669"/>
    <property type="project" value="UniProtKB-UniRule"/>
</dbReference>
<evidence type="ECO:0000313" key="12">
    <source>
        <dbReference type="Proteomes" id="UP000178977"/>
    </source>
</evidence>
<dbReference type="STRING" id="1802281.A3A44_03055"/>
<keyword evidence="6 10" id="KW-0030">Aminoacyl-tRNA synthetase</keyword>
<dbReference type="NCBIfam" id="TIGR00234">
    <property type="entry name" value="tyrS"/>
    <property type="match status" value="1"/>
</dbReference>
<evidence type="ECO:0000256" key="6">
    <source>
        <dbReference type="ARBA" id="ARBA00023146"/>
    </source>
</evidence>
<keyword evidence="4 10" id="KW-0067">ATP-binding</keyword>
<dbReference type="Gene3D" id="3.40.50.620">
    <property type="entry name" value="HUPs"/>
    <property type="match status" value="1"/>
</dbReference>
<evidence type="ECO:0000256" key="10">
    <source>
        <dbReference type="RuleBase" id="RU363036"/>
    </source>
</evidence>
<dbReference type="PROSITE" id="PS00178">
    <property type="entry name" value="AA_TRNA_LIGASE_I"/>
    <property type="match status" value="1"/>
</dbReference>
<dbReference type="GO" id="GO:0006437">
    <property type="term" value="P:tyrosyl-tRNA aminoacylation"/>
    <property type="evidence" value="ECO:0007669"/>
    <property type="project" value="UniProtKB-UniRule"/>
</dbReference>
<organism evidence="11 12">
    <name type="scientific">Candidatus Sungbacteria bacterium RIFCSPLOWO2_01_FULL_60_25</name>
    <dbReference type="NCBI Taxonomy" id="1802281"/>
    <lineage>
        <taxon>Bacteria</taxon>
        <taxon>Candidatus Sungiibacteriota</taxon>
    </lineage>
</organism>
<evidence type="ECO:0000256" key="7">
    <source>
        <dbReference type="ARBA" id="ARBA00048248"/>
    </source>
</evidence>
<evidence type="ECO:0000256" key="3">
    <source>
        <dbReference type="ARBA" id="ARBA00022741"/>
    </source>
</evidence>
<dbReference type="InterPro" id="IPR002307">
    <property type="entry name" value="Tyr-tRNA-ligase"/>
</dbReference>
<evidence type="ECO:0000256" key="5">
    <source>
        <dbReference type="ARBA" id="ARBA00022917"/>
    </source>
</evidence>
<accession>A0A1G2L9P4</accession>
<dbReference type="InterPro" id="IPR014729">
    <property type="entry name" value="Rossmann-like_a/b/a_fold"/>
</dbReference>
<dbReference type="Gene3D" id="1.10.240.10">
    <property type="entry name" value="Tyrosyl-Transfer RNA Synthetase"/>
    <property type="match status" value="1"/>
</dbReference>
<reference evidence="11 12" key="1">
    <citation type="journal article" date="2016" name="Nat. Commun.">
        <title>Thousands of microbial genomes shed light on interconnected biogeochemical processes in an aquifer system.</title>
        <authorList>
            <person name="Anantharaman K."/>
            <person name="Brown C.T."/>
            <person name="Hug L.A."/>
            <person name="Sharon I."/>
            <person name="Castelle C.J."/>
            <person name="Probst A.J."/>
            <person name="Thomas B.C."/>
            <person name="Singh A."/>
            <person name="Wilkins M.J."/>
            <person name="Karaoz U."/>
            <person name="Brodie E.L."/>
            <person name="Williams K.H."/>
            <person name="Hubbard S.S."/>
            <person name="Banfield J.F."/>
        </authorList>
    </citation>
    <scope>NUCLEOTIDE SEQUENCE [LARGE SCALE GENOMIC DNA]</scope>
</reference>
<gene>
    <name evidence="11" type="ORF">A3A44_03055</name>
</gene>
<dbReference type="EMBL" id="MHQT01000042">
    <property type="protein sequence ID" value="OHA08355.1"/>
    <property type="molecule type" value="Genomic_DNA"/>
</dbReference>
<dbReference type="PROSITE" id="PS50889">
    <property type="entry name" value="S4"/>
    <property type="match status" value="1"/>
</dbReference>
<evidence type="ECO:0000256" key="1">
    <source>
        <dbReference type="ARBA" id="ARBA00013160"/>
    </source>
</evidence>
<evidence type="ECO:0000256" key="2">
    <source>
        <dbReference type="ARBA" id="ARBA00022598"/>
    </source>
</evidence>
<dbReference type="PRINTS" id="PR01040">
    <property type="entry name" value="TRNASYNTHTYR"/>
</dbReference>
<dbReference type="Pfam" id="PF00579">
    <property type="entry name" value="tRNA-synt_1b"/>
    <property type="match status" value="1"/>
</dbReference>